<dbReference type="OrthoDB" id="5835829at2759"/>
<evidence type="ECO:0000256" key="3">
    <source>
        <dbReference type="ARBA" id="ARBA00022676"/>
    </source>
</evidence>
<comment type="caution">
    <text evidence="7">The sequence shown here is derived from an EMBL/GenBank/DDBJ whole genome shotgun (WGS) entry which is preliminary data.</text>
</comment>
<dbReference type="PANTHER" id="PTHR48043">
    <property type="entry name" value="EG:EG0003.4 PROTEIN-RELATED"/>
    <property type="match status" value="1"/>
</dbReference>
<dbReference type="EC" id="2.4.1.17" evidence="2"/>
<evidence type="ECO:0000256" key="1">
    <source>
        <dbReference type="ARBA" id="ARBA00009995"/>
    </source>
</evidence>
<dbReference type="Gene3D" id="3.40.50.2000">
    <property type="entry name" value="Glycogen Phosphorylase B"/>
    <property type="match status" value="1"/>
</dbReference>
<dbReference type="Pfam" id="PF00201">
    <property type="entry name" value="UDPGT"/>
    <property type="match status" value="1"/>
</dbReference>
<dbReference type="PANTHER" id="PTHR48043:SF145">
    <property type="entry name" value="FI06409P-RELATED"/>
    <property type="match status" value="1"/>
</dbReference>
<comment type="catalytic activity">
    <reaction evidence="5">
        <text>glucuronate acceptor + UDP-alpha-D-glucuronate = acceptor beta-D-glucuronoside + UDP + H(+)</text>
        <dbReference type="Rhea" id="RHEA:21032"/>
        <dbReference type="ChEBI" id="CHEBI:15378"/>
        <dbReference type="ChEBI" id="CHEBI:58052"/>
        <dbReference type="ChEBI" id="CHEBI:58223"/>
        <dbReference type="ChEBI" id="CHEBI:132367"/>
        <dbReference type="ChEBI" id="CHEBI:132368"/>
        <dbReference type="EC" id="2.4.1.17"/>
    </reaction>
</comment>
<accession>A0A6V7VWV0</accession>
<evidence type="ECO:0000256" key="4">
    <source>
        <dbReference type="ARBA" id="ARBA00022679"/>
    </source>
</evidence>
<feature type="signal peptide" evidence="6">
    <location>
        <begin position="1"/>
        <end position="22"/>
    </location>
</feature>
<evidence type="ECO:0000256" key="5">
    <source>
        <dbReference type="ARBA" id="ARBA00047475"/>
    </source>
</evidence>
<name>A0A6V7VWV0_MELEN</name>
<dbReference type="EMBL" id="CAJEWN010000340">
    <property type="protein sequence ID" value="CAD2179303.1"/>
    <property type="molecule type" value="Genomic_DNA"/>
</dbReference>
<protein>
    <recommendedName>
        <fullName evidence="2">glucuronosyltransferase</fullName>
        <ecNumber evidence="2">2.4.1.17</ecNumber>
    </recommendedName>
</protein>
<dbReference type="InterPro" id="IPR050271">
    <property type="entry name" value="UDP-glycosyltransferase"/>
</dbReference>
<dbReference type="AlphaFoldDB" id="A0A6V7VWV0"/>
<dbReference type="InterPro" id="IPR002213">
    <property type="entry name" value="UDP_glucos_trans"/>
</dbReference>
<reference evidence="7 8" key="1">
    <citation type="submission" date="2020-08" db="EMBL/GenBank/DDBJ databases">
        <authorList>
            <person name="Koutsovoulos G."/>
            <person name="Danchin GJ E."/>
        </authorList>
    </citation>
    <scope>NUCLEOTIDE SEQUENCE [LARGE SCALE GENOMIC DNA]</scope>
</reference>
<keyword evidence="4" id="KW-0808">Transferase</keyword>
<dbReference type="Proteomes" id="UP000580250">
    <property type="component" value="Unassembled WGS sequence"/>
</dbReference>
<dbReference type="GO" id="GO:0015020">
    <property type="term" value="F:glucuronosyltransferase activity"/>
    <property type="evidence" value="ECO:0007669"/>
    <property type="project" value="UniProtKB-EC"/>
</dbReference>
<dbReference type="SUPFAM" id="SSF53756">
    <property type="entry name" value="UDP-Glycosyltransferase/glycogen phosphorylase"/>
    <property type="match status" value="1"/>
</dbReference>
<gene>
    <name evidence="7" type="ORF">MENT_LOCUS31298</name>
</gene>
<sequence length="479" mass="55840">MLITPIFYFLIIFCLQFKYKNATRILIVAPNRYTSHFNFHKSMALSLVNEEWVDNVTLFVVEEDHRNRDHNLMGTNKLKIFYYPTYNVDQQTANIYEFSDFSAAHCLNKSTNNLNLEILKSIHGDIKKYFEIANDQHLIQALCLRQYQVCINELRYYPLFPILQLIECKHIVATSNMPLESIYYHYLGLLPNIIENGIPVVLRIKTEKQQGESSSSNNPHELAVLQKKKEIEKFDIFFEQIGGENYFENIIKYVIKFIFVNTQSLIDFEAMSYINDKKIINIGGIAIQQNNQNLNIKEASIFNFAFQNNKQIIFVSFGTMIDSRHLTDIQINNLVRNFGLFSNYIFIWAIKDYDNKIYKLNNYDNIKREDRVNQTAILAHPLTILFISHCGINSSLEAVKYGKPLLCAPFIADQFYNSQALASREVAKVVDDRIFENIFQNILDALNLQENMSNLQNQMNNSDINPEQTFLEKIAELNN</sequence>
<evidence type="ECO:0000313" key="7">
    <source>
        <dbReference type="EMBL" id="CAD2179303.1"/>
    </source>
</evidence>
<keyword evidence="3" id="KW-0328">Glycosyltransferase</keyword>
<proteinExistence type="inferred from homology"/>
<organism evidence="7 8">
    <name type="scientific">Meloidogyne enterolobii</name>
    <name type="common">Root-knot nematode worm</name>
    <name type="synonym">Meloidogyne mayaguensis</name>
    <dbReference type="NCBI Taxonomy" id="390850"/>
    <lineage>
        <taxon>Eukaryota</taxon>
        <taxon>Metazoa</taxon>
        <taxon>Ecdysozoa</taxon>
        <taxon>Nematoda</taxon>
        <taxon>Chromadorea</taxon>
        <taxon>Rhabditida</taxon>
        <taxon>Tylenchina</taxon>
        <taxon>Tylenchomorpha</taxon>
        <taxon>Tylenchoidea</taxon>
        <taxon>Meloidogynidae</taxon>
        <taxon>Meloidogyninae</taxon>
        <taxon>Meloidogyne</taxon>
    </lineage>
</organism>
<evidence type="ECO:0000313" key="8">
    <source>
        <dbReference type="Proteomes" id="UP000580250"/>
    </source>
</evidence>
<evidence type="ECO:0000256" key="6">
    <source>
        <dbReference type="SAM" id="SignalP"/>
    </source>
</evidence>
<evidence type="ECO:0000256" key="2">
    <source>
        <dbReference type="ARBA" id="ARBA00012544"/>
    </source>
</evidence>
<comment type="similarity">
    <text evidence="1">Belongs to the UDP-glycosyltransferase family.</text>
</comment>
<keyword evidence="6" id="KW-0732">Signal</keyword>
<feature type="chain" id="PRO_5028120677" description="glucuronosyltransferase" evidence="6">
    <location>
        <begin position="23"/>
        <end position="479"/>
    </location>
</feature>